<protein>
    <submittedName>
        <fullName evidence="2">V3</fullName>
    </submittedName>
</protein>
<gene>
    <name evidence="2" type="primary">V3</name>
</gene>
<reference evidence="2" key="1">
    <citation type="journal article" date="2018" name="Plant Dis.">
        <title>First report of Tomato apical leaf curl virus infecting tomato in Brazil.</title>
        <authorList>
            <person name="Batista J.G."/>
            <person name="Melo F.L."/>
            <person name="Pereira-Carvalho R.C."/>
            <person name="Alves-Freitas D.M.T."/>
            <person name="Ribeiro S.G."/>
        </authorList>
    </citation>
    <scope>NUCLEOTIDE SEQUENCE</scope>
    <source>
        <strain evidence="2">BR:Brasilia:Tom18</strain>
    </source>
</reference>
<name>A0A3Q9D0M2_9GEMI</name>
<sequence>MDWTFNAWVYLFVFISTVIITVFNGVTSIQLLRISEKLQRISADLRGSINHLAIAIGVAEGRVFQPPQGGRVLRVGRTVSFPNRVQEDRPTGGETQVSP</sequence>
<organism evidence="2">
    <name type="scientific">Tomato apical leaf curl virus</name>
    <dbReference type="NCBI Taxonomy" id="2060142"/>
    <lineage>
        <taxon>Viruses</taxon>
        <taxon>Monodnaviria</taxon>
        <taxon>Shotokuvirae</taxon>
        <taxon>Cressdnaviricota</taxon>
        <taxon>Repensiviricetes</taxon>
        <taxon>Geplafuvirales</taxon>
        <taxon>Geminiviridae</taxon>
        <taxon>Topilevirus</taxon>
        <taxon>Topilevirus solani</taxon>
    </lineage>
</organism>
<feature type="transmembrane region" description="Helical" evidence="1">
    <location>
        <begin position="6"/>
        <end position="32"/>
    </location>
</feature>
<keyword evidence="1" id="KW-1133">Transmembrane helix</keyword>
<proteinExistence type="predicted"/>
<keyword evidence="1" id="KW-0472">Membrane</keyword>
<evidence type="ECO:0000256" key="1">
    <source>
        <dbReference type="SAM" id="Phobius"/>
    </source>
</evidence>
<accession>A0A3Q9D0M2</accession>
<dbReference type="EMBL" id="MH539677">
    <property type="protein sequence ID" value="AZP54638.1"/>
    <property type="molecule type" value="Genomic_DNA"/>
</dbReference>
<keyword evidence="1" id="KW-0812">Transmembrane</keyword>
<evidence type="ECO:0000313" key="2">
    <source>
        <dbReference type="EMBL" id="AZP54638.1"/>
    </source>
</evidence>